<dbReference type="PANTHER" id="PTHR35910">
    <property type="entry name" value="2EXR DOMAIN-CONTAINING PROTEIN"/>
    <property type="match status" value="1"/>
</dbReference>
<evidence type="ECO:0000256" key="1">
    <source>
        <dbReference type="SAM" id="MobiDB-lite"/>
    </source>
</evidence>
<keyword evidence="4" id="KW-1185">Reference proteome</keyword>
<name>A0ABR1NN87_DIAER</name>
<comment type="caution">
    <text evidence="3">The sequence shown here is derived from an EMBL/GenBank/DDBJ whole genome shotgun (WGS) entry which is preliminary data.</text>
</comment>
<feature type="domain" description="2EXR" evidence="2">
    <location>
        <begin position="49"/>
        <end position="149"/>
    </location>
</feature>
<dbReference type="Proteomes" id="UP001430848">
    <property type="component" value="Unassembled WGS sequence"/>
</dbReference>
<organism evidence="3 4">
    <name type="scientific">Diaporthe eres</name>
    <name type="common">Phomopsis oblonga</name>
    <dbReference type="NCBI Taxonomy" id="83184"/>
    <lineage>
        <taxon>Eukaryota</taxon>
        <taxon>Fungi</taxon>
        <taxon>Dikarya</taxon>
        <taxon>Ascomycota</taxon>
        <taxon>Pezizomycotina</taxon>
        <taxon>Sordariomycetes</taxon>
        <taxon>Sordariomycetidae</taxon>
        <taxon>Diaporthales</taxon>
        <taxon>Diaporthaceae</taxon>
        <taxon>Diaporthe</taxon>
        <taxon>Diaporthe eres species complex</taxon>
    </lineage>
</organism>
<feature type="region of interest" description="Disordered" evidence="1">
    <location>
        <begin position="1"/>
        <end position="36"/>
    </location>
</feature>
<dbReference type="InterPro" id="IPR045518">
    <property type="entry name" value="2EXR"/>
</dbReference>
<dbReference type="PANTHER" id="PTHR35910:SF6">
    <property type="entry name" value="2EXR DOMAIN-CONTAINING PROTEIN"/>
    <property type="match status" value="1"/>
</dbReference>
<dbReference type="Pfam" id="PF20150">
    <property type="entry name" value="2EXR"/>
    <property type="match status" value="1"/>
</dbReference>
<accession>A0ABR1NN87</accession>
<evidence type="ECO:0000313" key="4">
    <source>
        <dbReference type="Proteomes" id="UP001430848"/>
    </source>
</evidence>
<dbReference type="EMBL" id="JAKNSF020000188">
    <property type="protein sequence ID" value="KAK7708265.1"/>
    <property type="molecule type" value="Genomic_DNA"/>
</dbReference>
<protein>
    <recommendedName>
        <fullName evidence="2">2EXR domain-containing protein</fullName>
    </recommendedName>
</protein>
<gene>
    <name evidence="3" type="ORF">SLS63_013531</name>
</gene>
<sequence>MADSNSPQSNEDIPLGLLSTNLLPPQSPGLPKPSLTVTASPNGAVPQTFPRFPGLPPELRITIWELSLPHRAHTFPRPSKTFDFKYRIWRQEKVHGAKAEKRPTIAHVCSEARAVALASGSAKKISFCDGTKDSNRLSRVWVDSKRDTVVVHMGQPATQASGRPRRSPRKDHLYGLLVNRDMHIALDSSWALCFCTMIKDQGRKLYYDLVRGRKECDFIILDLILDVNDEEAASTGLFGNSGANDCVLIPIEDTRQMSRLFDAQAKFDTVDWLSKWKNFTQLHKPANVVDFMRRWKKLAAREMRHVQKGLDFLTGVEVGRQGKDAGEIEKQIARIRAIRSDQPKFRPVIMVSRGAESLPWFSFDGW</sequence>
<feature type="compositionally biased region" description="Polar residues" evidence="1">
    <location>
        <begin position="1"/>
        <end position="11"/>
    </location>
</feature>
<evidence type="ECO:0000259" key="2">
    <source>
        <dbReference type="Pfam" id="PF20150"/>
    </source>
</evidence>
<reference evidence="3 4" key="1">
    <citation type="submission" date="2024-02" db="EMBL/GenBank/DDBJ databases">
        <title>De novo assembly and annotation of 12 fungi associated with fruit tree decline syndrome in Ontario, Canada.</title>
        <authorList>
            <person name="Sulman M."/>
            <person name="Ellouze W."/>
            <person name="Ilyukhin E."/>
        </authorList>
    </citation>
    <scope>NUCLEOTIDE SEQUENCE [LARGE SCALE GENOMIC DNA]</scope>
    <source>
        <strain evidence="3 4">M169</strain>
    </source>
</reference>
<evidence type="ECO:0000313" key="3">
    <source>
        <dbReference type="EMBL" id="KAK7708265.1"/>
    </source>
</evidence>
<proteinExistence type="predicted"/>